<keyword evidence="5 7" id="KW-1133">Transmembrane helix</keyword>
<name>A7NL27_ROSCS</name>
<dbReference type="Pfam" id="PF12911">
    <property type="entry name" value="OppC_N"/>
    <property type="match status" value="1"/>
</dbReference>
<dbReference type="Pfam" id="PF00528">
    <property type="entry name" value="BPD_transp_1"/>
    <property type="match status" value="1"/>
</dbReference>
<evidence type="ECO:0000256" key="1">
    <source>
        <dbReference type="ARBA" id="ARBA00004651"/>
    </source>
</evidence>
<dbReference type="Proteomes" id="UP000000263">
    <property type="component" value="Chromosome"/>
</dbReference>
<reference evidence="9 10" key="1">
    <citation type="submission" date="2007-08" db="EMBL/GenBank/DDBJ databases">
        <title>Complete sequence of Roseiflexus castenholzii DSM 13941.</title>
        <authorList>
            <consortium name="US DOE Joint Genome Institute"/>
            <person name="Copeland A."/>
            <person name="Lucas S."/>
            <person name="Lapidus A."/>
            <person name="Barry K."/>
            <person name="Glavina del Rio T."/>
            <person name="Dalin E."/>
            <person name="Tice H."/>
            <person name="Pitluck S."/>
            <person name="Thompson L.S."/>
            <person name="Brettin T."/>
            <person name="Bruce D."/>
            <person name="Detter J.C."/>
            <person name="Han C."/>
            <person name="Tapia R."/>
            <person name="Schmutz J."/>
            <person name="Larimer F."/>
            <person name="Land M."/>
            <person name="Hauser L."/>
            <person name="Kyrpides N."/>
            <person name="Mikhailova N."/>
            <person name="Bryant D.A."/>
            <person name="Hanada S."/>
            <person name="Tsukatani Y."/>
            <person name="Richardson P."/>
        </authorList>
    </citation>
    <scope>NUCLEOTIDE SEQUENCE [LARGE SCALE GENOMIC DNA]</scope>
    <source>
        <strain evidence="10">DSM 13941 / HLO8</strain>
    </source>
</reference>
<dbReference type="HOGENOM" id="CLU_028518_1_0_0"/>
<feature type="transmembrane region" description="Helical" evidence="7">
    <location>
        <begin position="343"/>
        <end position="364"/>
    </location>
</feature>
<dbReference type="KEGG" id="rca:Rcas_2112"/>
<dbReference type="OrthoDB" id="9797472at2"/>
<evidence type="ECO:0000313" key="9">
    <source>
        <dbReference type="EMBL" id="ABU58197.1"/>
    </source>
</evidence>
<feature type="transmembrane region" description="Helical" evidence="7">
    <location>
        <begin position="208"/>
        <end position="228"/>
    </location>
</feature>
<dbReference type="eggNOG" id="COG1173">
    <property type="taxonomic scope" value="Bacteria"/>
</dbReference>
<dbReference type="PANTHER" id="PTHR43386:SF1">
    <property type="entry name" value="D,D-DIPEPTIDE TRANSPORT SYSTEM PERMEASE PROTEIN DDPC-RELATED"/>
    <property type="match status" value="1"/>
</dbReference>
<comment type="subcellular location">
    <subcellularLocation>
        <location evidence="1 7">Cell membrane</location>
        <topology evidence="1 7">Multi-pass membrane protein</topology>
    </subcellularLocation>
</comment>
<accession>A7NL27</accession>
<dbReference type="PROSITE" id="PS50928">
    <property type="entry name" value="ABC_TM1"/>
    <property type="match status" value="1"/>
</dbReference>
<sequence>MATVAKEAQSQTGRPRTFDDVGQLSQYQLIWRRYKKNRLSVVGAIALIIMYAMALFADVIAPYDPNEIDANHQYAQPSTIVWANGGLALQGMRQVVDSVNFQIIYEPDPDVTYPIRLFVRGSPYIMWGFIPLDIHLFGVDAPPEANAKIFLWGADRQGRDLFSRVLKGAQISLTIGFFGVMISMVIGSIVGTASGYFGGWIDNVIQRVIELIQTFPFISLFIAIAAALPITMPVVQRYMLITMILALITWTGFSREVRGKVLSYRNADYTAAAIAAGASHWRVITTHMIPNAMSHIIVVASFAVPGAIAAETALSFLNLGMLPPAVSWGVLLQDAQQIKSVTLYPWLLIPLGAIVLASLCLYLLGDGLRDAVDPYA</sequence>
<feature type="transmembrane region" description="Helical" evidence="7">
    <location>
        <begin position="171"/>
        <end position="196"/>
    </location>
</feature>
<dbReference type="AlphaFoldDB" id="A7NL27"/>
<dbReference type="GO" id="GO:0005886">
    <property type="term" value="C:plasma membrane"/>
    <property type="evidence" value="ECO:0007669"/>
    <property type="project" value="UniProtKB-SubCell"/>
</dbReference>
<keyword evidence="10" id="KW-1185">Reference proteome</keyword>
<protein>
    <submittedName>
        <fullName evidence="9">Binding-protein-dependent transport systems inner membrane component</fullName>
    </submittedName>
</protein>
<dbReference type="STRING" id="383372.Rcas_2112"/>
<evidence type="ECO:0000259" key="8">
    <source>
        <dbReference type="PROSITE" id="PS50928"/>
    </source>
</evidence>
<feature type="transmembrane region" description="Helical" evidence="7">
    <location>
        <begin position="234"/>
        <end position="253"/>
    </location>
</feature>
<dbReference type="GO" id="GO:0055085">
    <property type="term" value="P:transmembrane transport"/>
    <property type="evidence" value="ECO:0007669"/>
    <property type="project" value="InterPro"/>
</dbReference>
<keyword evidence="4 7" id="KW-0812">Transmembrane</keyword>
<dbReference type="Gene3D" id="1.10.3720.10">
    <property type="entry name" value="MetI-like"/>
    <property type="match status" value="1"/>
</dbReference>
<feature type="domain" description="ABC transmembrane type-1" evidence="8">
    <location>
        <begin position="169"/>
        <end position="365"/>
    </location>
</feature>
<feature type="transmembrane region" description="Helical" evidence="7">
    <location>
        <begin position="39"/>
        <end position="57"/>
    </location>
</feature>
<organism evidence="9 10">
    <name type="scientific">Roseiflexus castenholzii (strain DSM 13941 / HLO8)</name>
    <dbReference type="NCBI Taxonomy" id="383372"/>
    <lineage>
        <taxon>Bacteria</taxon>
        <taxon>Bacillati</taxon>
        <taxon>Chloroflexota</taxon>
        <taxon>Chloroflexia</taxon>
        <taxon>Chloroflexales</taxon>
        <taxon>Roseiflexineae</taxon>
        <taxon>Roseiflexaceae</taxon>
        <taxon>Roseiflexus</taxon>
    </lineage>
</organism>
<proteinExistence type="inferred from homology"/>
<dbReference type="SUPFAM" id="SSF161098">
    <property type="entry name" value="MetI-like"/>
    <property type="match status" value="1"/>
</dbReference>
<dbReference type="InterPro" id="IPR000515">
    <property type="entry name" value="MetI-like"/>
</dbReference>
<evidence type="ECO:0000313" key="10">
    <source>
        <dbReference type="Proteomes" id="UP000000263"/>
    </source>
</evidence>
<evidence type="ECO:0000256" key="5">
    <source>
        <dbReference type="ARBA" id="ARBA00022989"/>
    </source>
</evidence>
<evidence type="ECO:0000256" key="2">
    <source>
        <dbReference type="ARBA" id="ARBA00022448"/>
    </source>
</evidence>
<comment type="similarity">
    <text evidence="7">Belongs to the binding-protein-dependent transport system permease family.</text>
</comment>
<keyword evidence="2 7" id="KW-0813">Transport</keyword>
<dbReference type="InterPro" id="IPR050366">
    <property type="entry name" value="BP-dependent_transpt_permease"/>
</dbReference>
<evidence type="ECO:0000256" key="6">
    <source>
        <dbReference type="ARBA" id="ARBA00023136"/>
    </source>
</evidence>
<evidence type="ECO:0000256" key="3">
    <source>
        <dbReference type="ARBA" id="ARBA00022475"/>
    </source>
</evidence>
<dbReference type="InterPro" id="IPR035906">
    <property type="entry name" value="MetI-like_sf"/>
</dbReference>
<dbReference type="PANTHER" id="PTHR43386">
    <property type="entry name" value="OLIGOPEPTIDE TRANSPORT SYSTEM PERMEASE PROTEIN APPC"/>
    <property type="match status" value="1"/>
</dbReference>
<keyword evidence="6 7" id="KW-0472">Membrane</keyword>
<gene>
    <name evidence="9" type="ordered locus">Rcas_2112</name>
</gene>
<evidence type="ECO:0000256" key="7">
    <source>
        <dbReference type="RuleBase" id="RU363032"/>
    </source>
</evidence>
<keyword evidence="3" id="KW-1003">Cell membrane</keyword>
<dbReference type="CDD" id="cd06261">
    <property type="entry name" value="TM_PBP2"/>
    <property type="match status" value="1"/>
</dbReference>
<feature type="transmembrane region" description="Helical" evidence="7">
    <location>
        <begin position="296"/>
        <end position="323"/>
    </location>
</feature>
<dbReference type="EMBL" id="CP000804">
    <property type="protein sequence ID" value="ABU58197.1"/>
    <property type="molecule type" value="Genomic_DNA"/>
</dbReference>
<dbReference type="RefSeq" id="WP_012120621.1">
    <property type="nucleotide sequence ID" value="NC_009767.1"/>
</dbReference>
<dbReference type="InterPro" id="IPR025966">
    <property type="entry name" value="OppC_N"/>
</dbReference>
<evidence type="ECO:0000256" key="4">
    <source>
        <dbReference type="ARBA" id="ARBA00022692"/>
    </source>
</evidence>